<evidence type="ECO:0000313" key="2">
    <source>
        <dbReference type="EMBL" id="EDV19849.1"/>
    </source>
</evidence>
<feature type="region of interest" description="Disordered" evidence="1">
    <location>
        <begin position="1"/>
        <end position="25"/>
    </location>
</feature>
<dbReference type="InterPro" id="IPR006597">
    <property type="entry name" value="Sel1-like"/>
</dbReference>
<reference evidence="2 3" key="1">
    <citation type="journal article" date="2008" name="Nature">
        <title>The Trichoplax genome and the nature of placozoans.</title>
        <authorList>
            <person name="Srivastava M."/>
            <person name="Begovic E."/>
            <person name="Chapman J."/>
            <person name="Putnam N.H."/>
            <person name="Hellsten U."/>
            <person name="Kawashima T."/>
            <person name="Kuo A."/>
            <person name="Mitros T."/>
            <person name="Salamov A."/>
            <person name="Carpenter M.L."/>
            <person name="Signorovitch A.Y."/>
            <person name="Moreno M.A."/>
            <person name="Kamm K."/>
            <person name="Grimwood J."/>
            <person name="Schmutz J."/>
            <person name="Shapiro H."/>
            <person name="Grigoriev I.V."/>
            <person name="Buss L.W."/>
            <person name="Schierwater B."/>
            <person name="Dellaporta S.L."/>
            <person name="Rokhsar D.S."/>
        </authorList>
    </citation>
    <scope>NUCLEOTIDE SEQUENCE [LARGE SCALE GENOMIC DNA]</scope>
    <source>
        <strain evidence="2 3">Grell-BS-1999</strain>
    </source>
</reference>
<proteinExistence type="predicted"/>
<feature type="compositionally biased region" description="Polar residues" evidence="1">
    <location>
        <begin position="1"/>
        <end position="20"/>
    </location>
</feature>
<dbReference type="RefSeq" id="XP_002117719.1">
    <property type="nucleotide sequence ID" value="XM_002117683.1"/>
</dbReference>
<dbReference type="InterPro" id="IPR052945">
    <property type="entry name" value="Mitotic_Regulator"/>
</dbReference>
<dbReference type="EMBL" id="DS985266">
    <property type="protein sequence ID" value="EDV19849.1"/>
    <property type="molecule type" value="Genomic_DNA"/>
</dbReference>
<dbReference type="InterPro" id="IPR011990">
    <property type="entry name" value="TPR-like_helical_dom_sf"/>
</dbReference>
<dbReference type="InParanoid" id="B3SBU6"/>
<keyword evidence="3" id="KW-1185">Reference proteome</keyword>
<dbReference type="AlphaFoldDB" id="B3SBU6"/>
<gene>
    <name evidence="2" type="ORF">TRIADDRAFT_61740</name>
</gene>
<dbReference type="CTD" id="6758905"/>
<evidence type="ECO:0000256" key="1">
    <source>
        <dbReference type="SAM" id="MobiDB-lite"/>
    </source>
</evidence>
<dbReference type="SUPFAM" id="SSF81901">
    <property type="entry name" value="HCP-like"/>
    <property type="match status" value="2"/>
</dbReference>
<evidence type="ECO:0000313" key="3">
    <source>
        <dbReference type="Proteomes" id="UP000009022"/>
    </source>
</evidence>
<dbReference type="HOGENOM" id="CLU_024354_0_0_1"/>
<dbReference type="PANTHER" id="PTHR43628">
    <property type="entry name" value="ACTIVATOR OF C KINASE PROTEIN 1-RELATED"/>
    <property type="match status" value="1"/>
</dbReference>
<accession>B3SBU6</accession>
<dbReference type="Pfam" id="PF08238">
    <property type="entry name" value="Sel1"/>
    <property type="match status" value="7"/>
</dbReference>
<dbReference type="PhylomeDB" id="B3SBU6"/>
<dbReference type="SMART" id="SM00671">
    <property type="entry name" value="SEL1"/>
    <property type="match status" value="4"/>
</dbReference>
<sequence length="549" mass="61648">MGNSNSNQHQNEQLPSTGISPNRDPVMSEFLSLPRVNTQQLHHIYNSAQLDELNRELAEEVKKLWENKCQCTNDADAHSCLAAFYHLGLSGISKSPQKAYQHYTIAAQANHPVAQYMICGLYTCNPDERNSYARLLGKEEYANTVVENFVKSAAQSSHYTFAHNDLWESYEDDAPHWKCAVKNLIRSHRAIIDKPGNTPANILGRIYNELGYLIAMVNLIDQDDNQEKYQLAMNYFIKAAEQYGNPAGYLNLANIIYANGFGADKDTNKVLEYRQKAADANHSRGLFLIALQNDTTSVANKDIGLKFVENIDKSLSFSFTKNLLIAALNCSSGNGGKPPDMQKASQYLKLALFAQEYNDQGFSGSAAAYELLGYLYLHGQGVEQNIPMASTCYATGASLGFLSSNLHLAKMIEKKKAPNATLKDAIAVYLYYTFNQEADPIHVAHCRYRLGKIFNNSNDPEQHDSVRAAKYFHSAAKIYKEVIKSKTCLGKAFYHLGVMYHHGFGVKASIKQANSYYKTAIKRNSEQYRLYDVHYAQKAKRKLEQLPNV</sequence>
<name>B3SBU6_TRIAD</name>
<organism evidence="2 3">
    <name type="scientific">Trichoplax adhaerens</name>
    <name type="common">Trichoplax reptans</name>
    <dbReference type="NCBI Taxonomy" id="10228"/>
    <lineage>
        <taxon>Eukaryota</taxon>
        <taxon>Metazoa</taxon>
        <taxon>Placozoa</taxon>
        <taxon>Uniplacotomia</taxon>
        <taxon>Trichoplacea</taxon>
        <taxon>Trichoplacidae</taxon>
        <taxon>Trichoplax</taxon>
    </lineage>
</organism>
<protein>
    <submittedName>
        <fullName evidence="2">Uncharacterized protein</fullName>
    </submittedName>
</protein>
<dbReference type="PANTHER" id="PTHR43628:SF1">
    <property type="entry name" value="CHITIN SYNTHASE REGULATORY FACTOR 2-RELATED"/>
    <property type="match status" value="1"/>
</dbReference>
<dbReference type="STRING" id="10228.B3SBU6"/>
<dbReference type="KEGG" id="tad:TRIADDRAFT_61740"/>
<dbReference type="Proteomes" id="UP000009022">
    <property type="component" value="Unassembled WGS sequence"/>
</dbReference>
<dbReference type="Gene3D" id="1.25.40.10">
    <property type="entry name" value="Tetratricopeptide repeat domain"/>
    <property type="match status" value="3"/>
</dbReference>
<dbReference type="GeneID" id="6758905"/>